<dbReference type="Proteomes" id="UP000324800">
    <property type="component" value="Unassembled WGS sequence"/>
</dbReference>
<keyword evidence="1" id="KW-1133">Transmembrane helix</keyword>
<sequence length="86" mass="9232">QDAYIFSGIDILIQSAISGSKIAVQFALGMDKEYPFAALLSASIIVIGGSITYIVIECLLLEFIHIFPASVSLYNQVLLIIAILLG</sequence>
<dbReference type="EMBL" id="SNRW01027632">
    <property type="protein sequence ID" value="KAA6359957.1"/>
    <property type="molecule type" value="Genomic_DNA"/>
</dbReference>
<dbReference type="AlphaFoldDB" id="A0A5J4TP16"/>
<evidence type="ECO:0000313" key="3">
    <source>
        <dbReference type="Proteomes" id="UP000324800"/>
    </source>
</evidence>
<reference evidence="2 3" key="1">
    <citation type="submission" date="2019-03" db="EMBL/GenBank/DDBJ databases">
        <title>Single cell metagenomics reveals metabolic interactions within the superorganism composed of flagellate Streblomastix strix and complex community of Bacteroidetes bacteria on its surface.</title>
        <authorList>
            <person name="Treitli S.C."/>
            <person name="Kolisko M."/>
            <person name="Husnik F."/>
            <person name="Keeling P."/>
            <person name="Hampl V."/>
        </authorList>
    </citation>
    <scope>NUCLEOTIDE SEQUENCE [LARGE SCALE GENOMIC DNA]</scope>
    <source>
        <strain evidence="2">ST1C</strain>
    </source>
</reference>
<organism evidence="2 3">
    <name type="scientific">Streblomastix strix</name>
    <dbReference type="NCBI Taxonomy" id="222440"/>
    <lineage>
        <taxon>Eukaryota</taxon>
        <taxon>Metamonada</taxon>
        <taxon>Preaxostyla</taxon>
        <taxon>Oxymonadida</taxon>
        <taxon>Streblomastigidae</taxon>
        <taxon>Streblomastix</taxon>
    </lineage>
</organism>
<comment type="caution">
    <text evidence="2">The sequence shown here is derived from an EMBL/GenBank/DDBJ whole genome shotgun (WGS) entry which is preliminary data.</text>
</comment>
<proteinExistence type="predicted"/>
<accession>A0A5J4TP16</accession>
<keyword evidence="1" id="KW-0472">Membrane</keyword>
<evidence type="ECO:0000256" key="1">
    <source>
        <dbReference type="SAM" id="Phobius"/>
    </source>
</evidence>
<protein>
    <submittedName>
        <fullName evidence="2">Uncharacterized protein</fullName>
    </submittedName>
</protein>
<gene>
    <name evidence="2" type="ORF">EZS28_044515</name>
</gene>
<feature type="transmembrane region" description="Helical" evidence="1">
    <location>
        <begin position="63"/>
        <end position="85"/>
    </location>
</feature>
<feature type="transmembrane region" description="Helical" evidence="1">
    <location>
        <begin position="36"/>
        <end position="56"/>
    </location>
</feature>
<feature type="non-terminal residue" evidence="2">
    <location>
        <position position="1"/>
    </location>
</feature>
<evidence type="ECO:0000313" key="2">
    <source>
        <dbReference type="EMBL" id="KAA6359957.1"/>
    </source>
</evidence>
<keyword evidence="1" id="KW-0812">Transmembrane</keyword>
<name>A0A5J4TP16_9EUKA</name>